<name>A0ABT7WAD6_9FLAO</name>
<evidence type="ECO:0000313" key="2">
    <source>
        <dbReference type="EMBL" id="MDM9629879.1"/>
    </source>
</evidence>
<keyword evidence="1" id="KW-0472">Membrane</keyword>
<evidence type="ECO:0000256" key="1">
    <source>
        <dbReference type="SAM" id="Phobius"/>
    </source>
</evidence>
<keyword evidence="1" id="KW-1133">Transmembrane helix</keyword>
<organism evidence="2 3">
    <name type="scientific">Robiginitalea aurantiaca</name>
    <dbReference type="NCBI Taxonomy" id="3056915"/>
    <lineage>
        <taxon>Bacteria</taxon>
        <taxon>Pseudomonadati</taxon>
        <taxon>Bacteroidota</taxon>
        <taxon>Flavobacteriia</taxon>
        <taxon>Flavobacteriales</taxon>
        <taxon>Flavobacteriaceae</taxon>
        <taxon>Robiginitalea</taxon>
    </lineage>
</organism>
<dbReference type="EMBL" id="JAUDUY010000001">
    <property type="protein sequence ID" value="MDM9629879.1"/>
    <property type="molecule type" value="Genomic_DNA"/>
</dbReference>
<dbReference type="Proteomes" id="UP001174839">
    <property type="component" value="Unassembled WGS sequence"/>
</dbReference>
<accession>A0ABT7WAD6</accession>
<feature type="transmembrane region" description="Helical" evidence="1">
    <location>
        <begin position="29"/>
        <end position="48"/>
    </location>
</feature>
<keyword evidence="1" id="KW-0812">Transmembrane</keyword>
<reference evidence="2" key="1">
    <citation type="submission" date="2023-06" db="EMBL/GenBank/DDBJ databases">
        <title>Robiginitalea aurantiacus sp. nov. and Algoriphagus sediminis sp. nov., isolated from coastal sediment.</title>
        <authorList>
            <person name="Zhou Z.Y."/>
            <person name="An J."/>
            <person name="Jia Y.W."/>
            <person name="Du Z.J."/>
        </authorList>
    </citation>
    <scope>NUCLEOTIDE SEQUENCE</scope>
    <source>
        <strain evidence="2">M39</strain>
    </source>
</reference>
<protein>
    <submittedName>
        <fullName evidence="2">Uncharacterized protein</fullName>
    </submittedName>
</protein>
<sequence>MEAKVEKLFGLSAGFGIIFERLKTTASNISIDILCSIVFVYFNWLYTAGLQAFYSRFRWDVSNERLELVKGL</sequence>
<proteinExistence type="predicted"/>
<comment type="caution">
    <text evidence="2">The sequence shown here is derived from an EMBL/GenBank/DDBJ whole genome shotgun (WGS) entry which is preliminary data.</text>
</comment>
<gene>
    <name evidence="2" type="ORF">QU605_00240</name>
</gene>
<evidence type="ECO:0000313" key="3">
    <source>
        <dbReference type="Proteomes" id="UP001174839"/>
    </source>
</evidence>
<dbReference type="RefSeq" id="WP_289723249.1">
    <property type="nucleotide sequence ID" value="NZ_JAUDUY010000001.1"/>
</dbReference>
<keyword evidence="3" id="KW-1185">Reference proteome</keyword>